<dbReference type="Pfam" id="PF19780">
    <property type="entry name" value="DUF6265"/>
    <property type="match status" value="1"/>
</dbReference>
<evidence type="ECO:0000259" key="1">
    <source>
        <dbReference type="Pfam" id="PF19780"/>
    </source>
</evidence>
<evidence type="ECO:0000313" key="2">
    <source>
        <dbReference type="EMBL" id="SUJ02622.1"/>
    </source>
</evidence>
<feature type="domain" description="DUF6265" evidence="1">
    <location>
        <begin position="32"/>
        <end position="141"/>
    </location>
</feature>
<protein>
    <recommendedName>
        <fullName evidence="1">DUF6265 domain-containing protein</fullName>
    </recommendedName>
</protein>
<organism evidence="2 3">
    <name type="scientific">Sphingobacterium spiritivorum</name>
    <name type="common">Flavobacterium spiritivorum</name>
    <dbReference type="NCBI Taxonomy" id="258"/>
    <lineage>
        <taxon>Bacteria</taxon>
        <taxon>Pseudomonadati</taxon>
        <taxon>Bacteroidota</taxon>
        <taxon>Sphingobacteriia</taxon>
        <taxon>Sphingobacteriales</taxon>
        <taxon>Sphingobacteriaceae</taxon>
        <taxon>Sphingobacterium</taxon>
    </lineage>
</organism>
<evidence type="ECO:0000313" key="3">
    <source>
        <dbReference type="Proteomes" id="UP000254893"/>
    </source>
</evidence>
<gene>
    <name evidence="2" type="ORF">NCTC11388_01121</name>
</gene>
<reference evidence="2 3" key="1">
    <citation type="submission" date="2018-06" db="EMBL/GenBank/DDBJ databases">
        <authorList>
            <consortium name="Pathogen Informatics"/>
            <person name="Doyle S."/>
        </authorList>
    </citation>
    <scope>NUCLEOTIDE SEQUENCE [LARGE SCALE GENOMIC DNA]</scope>
    <source>
        <strain evidence="2 3">NCTC11388</strain>
    </source>
</reference>
<accession>A0A380BL95</accession>
<sequence length="159" mass="18456">MKTGTKLFIAVIGLLLICAWTIKQTDDIKKTQWLIGTWENKTLKGTIYETWKKISDNELSGMSYIVKDKDTIVFETIRLVQEQEVLFYIPTVKNQNDGLPVRFTAKLISENQMIFENLQHDFPQIISYTNTDTNTLVAEISGTKNEQERKQTFSMKRVK</sequence>
<dbReference type="InterPro" id="IPR046232">
    <property type="entry name" value="DUF6265"/>
</dbReference>
<dbReference type="AlphaFoldDB" id="A0A380BL95"/>
<name>A0A380BL95_SPHSI</name>
<dbReference type="RefSeq" id="WP_115169397.1">
    <property type="nucleotide sequence ID" value="NZ_UGYW01000002.1"/>
</dbReference>
<dbReference type="EMBL" id="UGYW01000002">
    <property type="protein sequence ID" value="SUJ02622.1"/>
    <property type="molecule type" value="Genomic_DNA"/>
</dbReference>
<proteinExistence type="predicted"/>
<dbReference type="Proteomes" id="UP000254893">
    <property type="component" value="Unassembled WGS sequence"/>
</dbReference>